<evidence type="ECO:0000256" key="1">
    <source>
        <dbReference type="ARBA" id="ARBA00007406"/>
    </source>
</evidence>
<feature type="site" description="Activates thiol group during catalysis" evidence="7">
    <location>
        <position position="182"/>
    </location>
</feature>
<dbReference type="FunFam" id="3.40.50.720:FF:000001">
    <property type="entry name" value="Glyceraldehyde-3-phosphate dehydrogenase"/>
    <property type="match status" value="1"/>
</dbReference>
<dbReference type="PIRSF" id="PIRSF000149">
    <property type="entry name" value="GAP_DH"/>
    <property type="match status" value="1"/>
</dbReference>
<dbReference type="GO" id="GO:0050661">
    <property type="term" value="F:NADP binding"/>
    <property type="evidence" value="ECO:0007669"/>
    <property type="project" value="InterPro"/>
</dbReference>
<evidence type="ECO:0000256" key="4">
    <source>
        <dbReference type="PIRSR" id="PIRSR000149-1"/>
    </source>
</evidence>
<dbReference type="Pfam" id="PF02800">
    <property type="entry name" value="Gp_dh_C"/>
    <property type="match status" value="1"/>
</dbReference>
<proteinExistence type="inferred from homology"/>
<feature type="binding site" evidence="5">
    <location>
        <position position="185"/>
    </location>
    <ligand>
        <name>D-glyceraldehyde 3-phosphate</name>
        <dbReference type="ChEBI" id="CHEBI:59776"/>
    </ligand>
</feature>
<keyword evidence="3 9" id="KW-0560">Oxidoreductase</keyword>
<dbReference type="GO" id="GO:0016620">
    <property type="term" value="F:oxidoreductase activity, acting on the aldehyde or oxo group of donors, NAD or NADP as acceptor"/>
    <property type="evidence" value="ECO:0007669"/>
    <property type="project" value="InterPro"/>
</dbReference>
<dbReference type="AlphaFoldDB" id="A0A1J1DW92"/>
<feature type="binding site" evidence="5">
    <location>
        <begin position="154"/>
        <end position="156"/>
    </location>
    <ligand>
        <name>D-glyceraldehyde 3-phosphate</name>
        <dbReference type="ChEBI" id="CHEBI:59776"/>
    </ligand>
</feature>
<dbReference type="Proteomes" id="UP000242645">
    <property type="component" value="Chromosome"/>
</dbReference>
<evidence type="ECO:0000313" key="11">
    <source>
        <dbReference type="EMBL" id="BAV92140.1"/>
    </source>
</evidence>
<dbReference type="RefSeq" id="WP_096399657.1">
    <property type="nucleotide sequence ID" value="NZ_AP017368.1"/>
</dbReference>
<keyword evidence="6" id="KW-0520">NAD</keyword>
<reference evidence="11 12" key="1">
    <citation type="journal article" date="2017" name="ISME J.">
        <title>Genome of 'Ca. Desulfovibrio trichonymphae', an H2-oxidizing bacterium in a tripartite symbiotic system within a protist cell in the termite gut.</title>
        <authorList>
            <person name="Kuwahara H."/>
            <person name="Yuki M."/>
            <person name="Izawa K."/>
            <person name="Ohkuma M."/>
            <person name="Hongoh Y."/>
        </authorList>
    </citation>
    <scope>NUCLEOTIDE SEQUENCE [LARGE SCALE GENOMIC DNA]</scope>
    <source>
        <strain evidence="11 12">Rs-N31</strain>
    </source>
</reference>
<protein>
    <recommendedName>
        <fullName evidence="9">Glyceraldehyde-3-phosphate dehydrogenase</fullName>
        <ecNumber evidence="9">1.2.1.-</ecNumber>
    </recommendedName>
</protein>
<keyword evidence="12" id="KW-1185">Reference proteome</keyword>
<comment type="similarity">
    <text evidence="1 8">Belongs to the glyceraldehyde-3-phosphate dehydrogenase family.</text>
</comment>
<dbReference type="KEGG" id="dtr:RSDT_0628"/>
<dbReference type="GO" id="GO:0006006">
    <property type="term" value="P:glucose metabolic process"/>
    <property type="evidence" value="ECO:0007669"/>
    <property type="project" value="InterPro"/>
</dbReference>
<dbReference type="InterPro" id="IPR006424">
    <property type="entry name" value="Glyceraldehyde-3-P_DH_1"/>
</dbReference>
<dbReference type="Gene3D" id="3.40.50.720">
    <property type="entry name" value="NAD(P)-binding Rossmann-like Domain"/>
    <property type="match status" value="1"/>
</dbReference>
<evidence type="ECO:0000259" key="10">
    <source>
        <dbReference type="SMART" id="SM00846"/>
    </source>
</evidence>
<evidence type="ECO:0000256" key="8">
    <source>
        <dbReference type="RuleBase" id="RU000397"/>
    </source>
</evidence>
<feature type="domain" description="Glyceraldehyde 3-phosphate dehydrogenase NAD(P) binding" evidence="10">
    <location>
        <begin position="4"/>
        <end position="155"/>
    </location>
</feature>
<organism evidence="11 12">
    <name type="scientific">Candidatus Desulfovibrio trichonymphae</name>
    <dbReference type="NCBI Taxonomy" id="1725232"/>
    <lineage>
        <taxon>Bacteria</taxon>
        <taxon>Pseudomonadati</taxon>
        <taxon>Thermodesulfobacteriota</taxon>
        <taxon>Desulfovibrionia</taxon>
        <taxon>Desulfovibrionales</taxon>
        <taxon>Desulfovibrionaceae</taxon>
        <taxon>Desulfovibrio</taxon>
    </lineage>
</organism>
<evidence type="ECO:0000256" key="6">
    <source>
        <dbReference type="PIRSR" id="PIRSR000149-3"/>
    </source>
</evidence>
<dbReference type="OrthoDB" id="9803304at2"/>
<feature type="active site" description="Nucleophile" evidence="4">
    <location>
        <position position="155"/>
    </location>
</feature>
<dbReference type="FunFam" id="3.30.360.10:FF:000002">
    <property type="entry name" value="Glyceraldehyde-3-phosphate dehydrogenase"/>
    <property type="match status" value="1"/>
</dbReference>
<dbReference type="InterPro" id="IPR020831">
    <property type="entry name" value="GlycerAld/Erythrose_P_DH"/>
</dbReference>
<evidence type="ECO:0000256" key="2">
    <source>
        <dbReference type="ARBA" id="ARBA00011881"/>
    </source>
</evidence>
<dbReference type="SMART" id="SM00846">
    <property type="entry name" value="Gp_dh_N"/>
    <property type="match status" value="1"/>
</dbReference>
<dbReference type="PANTHER" id="PTHR43148">
    <property type="entry name" value="GLYCERALDEHYDE-3-PHOSPHATE DEHYDROGENASE 2"/>
    <property type="match status" value="1"/>
</dbReference>
<dbReference type="PROSITE" id="PS00071">
    <property type="entry name" value="GAPDH"/>
    <property type="match status" value="1"/>
</dbReference>
<name>A0A1J1DW92_9BACT</name>
<dbReference type="InterPro" id="IPR020829">
    <property type="entry name" value="GlycerAld_3-P_DH_cat"/>
</dbReference>
<feature type="binding site" evidence="6">
    <location>
        <position position="318"/>
    </location>
    <ligand>
        <name>NAD(+)</name>
        <dbReference type="ChEBI" id="CHEBI:57540"/>
    </ligand>
</feature>
<feature type="binding site" evidence="6">
    <location>
        <position position="123"/>
    </location>
    <ligand>
        <name>NAD(+)</name>
        <dbReference type="ChEBI" id="CHEBI:57540"/>
    </ligand>
</feature>
<dbReference type="SUPFAM" id="SSF55347">
    <property type="entry name" value="Glyceraldehyde-3-phosphate dehydrogenase-like, C-terminal domain"/>
    <property type="match status" value="1"/>
</dbReference>
<accession>A0A1J1DW92</accession>
<dbReference type="GO" id="GO:0051287">
    <property type="term" value="F:NAD binding"/>
    <property type="evidence" value="ECO:0007669"/>
    <property type="project" value="InterPro"/>
</dbReference>
<evidence type="ECO:0000313" key="12">
    <source>
        <dbReference type="Proteomes" id="UP000242645"/>
    </source>
</evidence>
<dbReference type="EMBL" id="AP017368">
    <property type="protein sequence ID" value="BAV92140.1"/>
    <property type="molecule type" value="Genomic_DNA"/>
</dbReference>
<evidence type="ECO:0000256" key="5">
    <source>
        <dbReference type="PIRSR" id="PIRSR000149-2"/>
    </source>
</evidence>
<dbReference type="CDD" id="cd05214">
    <property type="entry name" value="GAPDH_I_N"/>
    <property type="match status" value="1"/>
</dbReference>
<dbReference type="NCBIfam" id="TIGR01534">
    <property type="entry name" value="GAPDH-I"/>
    <property type="match status" value="1"/>
</dbReference>
<feature type="binding site" evidence="6">
    <location>
        <position position="37"/>
    </location>
    <ligand>
        <name>NAD(+)</name>
        <dbReference type="ChEBI" id="CHEBI:57540"/>
    </ligand>
</feature>
<gene>
    <name evidence="11" type="primary">gap1</name>
    <name evidence="11" type="ORF">RSDT_0628</name>
</gene>
<dbReference type="InterPro" id="IPR020830">
    <property type="entry name" value="GlycerAld_3-P_DH_AS"/>
</dbReference>
<dbReference type="InterPro" id="IPR020828">
    <property type="entry name" value="GlycerAld_3-P_DH_NAD(P)-bd"/>
</dbReference>
<dbReference type="PRINTS" id="PR00078">
    <property type="entry name" value="G3PDHDRGNASE"/>
</dbReference>
<feature type="binding site" evidence="6">
    <location>
        <begin position="13"/>
        <end position="14"/>
    </location>
    <ligand>
        <name>NAD(+)</name>
        <dbReference type="ChEBI" id="CHEBI:57540"/>
    </ligand>
</feature>
<dbReference type="Gene3D" id="3.30.360.10">
    <property type="entry name" value="Dihydrodipicolinate Reductase, domain 2"/>
    <property type="match status" value="1"/>
</dbReference>
<feature type="binding site" evidence="5">
    <location>
        <begin position="213"/>
        <end position="214"/>
    </location>
    <ligand>
        <name>D-glyceraldehyde 3-phosphate</name>
        <dbReference type="ChEBI" id="CHEBI:59776"/>
    </ligand>
</feature>
<dbReference type="InterPro" id="IPR036291">
    <property type="entry name" value="NAD(P)-bd_dom_sf"/>
</dbReference>
<sequence>MKKINVGINGFGRIGRQVFRALHRSCQDHVQVTAINDLFDAETNFHLAEYDSVYGRGFFDARVNGQDVTVGDWNIRCFAESDPANIGWRSCDVDIVVESTGIFRSAKQAEVHLANGAKKVIITAPAKEEDITIVMGVNQDQYNPFKHHIVSNASCTTNCLAPVVLVLQREFGIQTGNMVTIHSYTNDQRILDMAHKDPRRARAAACNIIPTSTGAAQAVAKVIPELKGKFSGYSLRVPTPTVSVVDFSGILERQTDTETLLGKLKDASEGFLKGILEYNDKPLVSMDFKGNPASSILEASYTTVQDGRMVKAVSWYDNEWGYSNRVCDLVRFMQNKGL</sequence>
<comment type="subunit">
    <text evidence="2">Homotetramer.</text>
</comment>
<evidence type="ECO:0000256" key="9">
    <source>
        <dbReference type="RuleBase" id="RU361160"/>
    </source>
</evidence>
<dbReference type="EC" id="1.2.1.-" evidence="9"/>
<keyword evidence="6" id="KW-0547">Nucleotide-binding</keyword>
<evidence type="ECO:0000256" key="3">
    <source>
        <dbReference type="ARBA" id="ARBA00023002"/>
    </source>
</evidence>
<dbReference type="Pfam" id="PF00044">
    <property type="entry name" value="Gp_dh_N"/>
    <property type="match status" value="1"/>
</dbReference>
<evidence type="ECO:0000256" key="7">
    <source>
        <dbReference type="PIRSR" id="PIRSR000149-4"/>
    </source>
</evidence>
<dbReference type="CDD" id="cd18126">
    <property type="entry name" value="GAPDH_I_C"/>
    <property type="match status" value="1"/>
</dbReference>
<dbReference type="SUPFAM" id="SSF51735">
    <property type="entry name" value="NAD(P)-binding Rossmann-fold domains"/>
    <property type="match status" value="1"/>
</dbReference>
<feature type="binding site" evidence="5">
    <location>
        <position position="236"/>
    </location>
    <ligand>
        <name>D-glyceraldehyde 3-phosphate</name>
        <dbReference type="ChEBI" id="CHEBI:59776"/>
    </ligand>
</feature>